<reference evidence="9" key="1">
    <citation type="submission" date="2023-03" db="EMBL/GenBank/DDBJ databases">
        <title>Andean soil-derived lignocellulolytic bacterial consortium as a source of novel taxa and putative plastic-active enzymes.</title>
        <authorList>
            <person name="Diaz-Garcia L."/>
            <person name="Chuvochina M."/>
            <person name="Feuerriegel G."/>
            <person name="Bunk B."/>
            <person name="Sproer C."/>
            <person name="Streit W.R."/>
            <person name="Rodriguez L.M."/>
            <person name="Overmann J."/>
            <person name="Jimenez D.J."/>
        </authorList>
    </citation>
    <scope>NUCLEOTIDE SEQUENCE</scope>
    <source>
        <strain evidence="9">MAG 7</strain>
    </source>
</reference>
<dbReference type="Pfam" id="PF07715">
    <property type="entry name" value="Plug"/>
    <property type="match status" value="1"/>
</dbReference>
<dbReference type="InterPro" id="IPR037066">
    <property type="entry name" value="Plug_dom_sf"/>
</dbReference>
<dbReference type="InterPro" id="IPR039426">
    <property type="entry name" value="TonB-dep_rcpt-like"/>
</dbReference>
<dbReference type="InterPro" id="IPR008969">
    <property type="entry name" value="CarboxyPept-like_regulatory"/>
</dbReference>
<protein>
    <submittedName>
        <fullName evidence="9">SusC/RagA family TonB-linked outer membrane protein</fullName>
    </submittedName>
</protein>
<keyword evidence="3 7" id="KW-1134">Transmembrane beta strand</keyword>
<evidence type="ECO:0000259" key="8">
    <source>
        <dbReference type="Pfam" id="PF07715"/>
    </source>
</evidence>
<evidence type="ECO:0000313" key="10">
    <source>
        <dbReference type="Proteomes" id="UP001220610"/>
    </source>
</evidence>
<evidence type="ECO:0000256" key="7">
    <source>
        <dbReference type="PROSITE-ProRule" id="PRU01360"/>
    </source>
</evidence>
<comment type="subcellular location">
    <subcellularLocation>
        <location evidence="1 7">Cell outer membrane</location>
        <topology evidence="1 7">Multi-pass membrane protein</topology>
    </subcellularLocation>
</comment>
<dbReference type="PROSITE" id="PS52016">
    <property type="entry name" value="TONB_DEPENDENT_REC_3"/>
    <property type="match status" value="1"/>
</dbReference>
<evidence type="ECO:0000313" key="9">
    <source>
        <dbReference type="EMBL" id="WEK36492.1"/>
    </source>
</evidence>
<proteinExistence type="inferred from homology"/>
<evidence type="ECO:0000256" key="1">
    <source>
        <dbReference type="ARBA" id="ARBA00004571"/>
    </source>
</evidence>
<dbReference type="GO" id="GO:0009279">
    <property type="term" value="C:cell outer membrane"/>
    <property type="evidence" value="ECO:0007669"/>
    <property type="project" value="UniProtKB-SubCell"/>
</dbReference>
<dbReference type="Pfam" id="PF13715">
    <property type="entry name" value="CarbopepD_reg_2"/>
    <property type="match status" value="1"/>
</dbReference>
<dbReference type="InterPro" id="IPR023996">
    <property type="entry name" value="TonB-dep_OMP_SusC/RagA"/>
</dbReference>
<dbReference type="NCBIfam" id="TIGR04057">
    <property type="entry name" value="SusC_RagA_signa"/>
    <property type="match status" value="1"/>
</dbReference>
<dbReference type="SUPFAM" id="SSF56935">
    <property type="entry name" value="Porins"/>
    <property type="match status" value="1"/>
</dbReference>
<evidence type="ECO:0000256" key="5">
    <source>
        <dbReference type="ARBA" id="ARBA00023136"/>
    </source>
</evidence>
<organism evidence="9 10">
    <name type="scientific">Candidatus Pseudobacter hemicellulosilyticus</name>
    <dbReference type="NCBI Taxonomy" id="3121375"/>
    <lineage>
        <taxon>Bacteria</taxon>
        <taxon>Pseudomonadati</taxon>
        <taxon>Bacteroidota</taxon>
        <taxon>Chitinophagia</taxon>
        <taxon>Chitinophagales</taxon>
        <taxon>Chitinophagaceae</taxon>
        <taxon>Pseudobacter</taxon>
    </lineage>
</organism>
<evidence type="ECO:0000256" key="3">
    <source>
        <dbReference type="ARBA" id="ARBA00022452"/>
    </source>
</evidence>
<dbReference type="EMBL" id="CP119311">
    <property type="protein sequence ID" value="WEK36492.1"/>
    <property type="molecule type" value="Genomic_DNA"/>
</dbReference>
<dbReference type="InterPro" id="IPR023997">
    <property type="entry name" value="TonB-dep_OMP_SusC/RagA_CS"/>
</dbReference>
<name>A0AAJ5WTR4_9BACT</name>
<dbReference type="Gene3D" id="2.40.170.20">
    <property type="entry name" value="TonB-dependent receptor, beta-barrel domain"/>
    <property type="match status" value="1"/>
</dbReference>
<dbReference type="InterPro" id="IPR036942">
    <property type="entry name" value="Beta-barrel_TonB_sf"/>
</dbReference>
<feature type="domain" description="TonB-dependent receptor plug" evidence="8">
    <location>
        <begin position="206"/>
        <end position="342"/>
    </location>
</feature>
<accession>A0AAJ5WTR4</accession>
<dbReference type="NCBIfam" id="TIGR04056">
    <property type="entry name" value="OMP_RagA_SusC"/>
    <property type="match status" value="1"/>
</dbReference>
<keyword evidence="2 7" id="KW-0813">Transport</keyword>
<evidence type="ECO:0000256" key="2">
    <source>
        <dbReference type="ARBA" id="ARBA00022448"/>
    </source>
</evidence>
<keyword evidence="6 7" id="KW-0998">Cell outer membrane</keyword>
<keyword evidence="4 7" id="KW-0812">Transmembrane</keyword>
<dbReference type="InterPro" id="IPR012910">
    <property type="entry name" value="Plug_dom"/>
</dbReference>
<dbReference type="Proteomes" id="UP001220610">
    <property type="component" value="Chromosome"/>
</dbReference>
<evidence type="ECO:0000256" key="6">
    <source>
        <dbReference type="ARBA" id="ARBA00023237"/>
    </source>
</evidence>
<keyword evidence="5 7" id="KW-0472">Membrane</keyword>
<dbReference type="Gene3D" id="2.170.130.10">
    <property type="entry name" value="TonB-dependent receptor, plug domain"/>
    <property type="match status" value="1"/>
</dbReference>
<gene>
    <name evidence="9" type="ORF">P0Y53_03180</name>
</gene>
<dbReference type="AlphaFoldDB" id="A0AAJ5WTR4"/>
<comment type="similarity">
    <text evidence="7">Belongs to the TonB-dependent receptor family.</text>
</comment>
<dbReference type="SUPFAM" id="SSF49464">
    <property type="entry name" value="Carboxypeptidase regulatory domain-like"/>
    <property type="match status" value="1"/>
</dbReference>
<sequence>MKLTIFLLTVFLSTVHARGLSQNIYYKGKDVPVETVFAAVEKQSSYVFLYRSSVLEGLAKVSVVANGIPVDIFLANLFTGLPLEFRIIDKNILVTRKEPPATPLKISFQPSRLSIIVFDPELKPLSGATVAIREKKISDMTNSRGQLSIPADAGDKLTVSYIGYEDYQLVVNEAMIASGTAVVTMKKSDSRLDEVQVTPYGRTTRRMATGSIGTVKSEDIEKQPVLTLQEAIVGRVPGVTVNAWSGNSAAPISIEIRGRNTLNPNLSGDPLYVIDGIPVATLNVSMVNGNLPVSTGAVQSGLTNLIGENPLLGINPKDIESIDILKDADATAIYGSKAANGVILITTKRPKAGPARFNMSVSNGYKSIQRFPKLLSTEEFLAIRREAFENDGVKPDQFNAPDLTLWEQDKYTDWQRYFGTTGNQLSVDAGLSGGTAQTNYIVSVSHINTEEIMNNGGGNNRTTVRTSLGHTSMDQKLQLTFSNNIGLSSVESYKPIDVTSIPPNAPDVYLEDGSFNFGLYRGQYSSRFPFSALKRPSNSKTFQLQSTALLRYELFNGLSLSATAGYSFSSNENSNLTPAASMDPYYGGFNMAYYGNSTNRDWTFEPQLRYITRIGKGELNAQLIGSMRGLETRGQTMIGMLFPNDAMMKSSNNAQIKTPTEGYAENRYISGSAIIRYTWDNKYVINLNGRRDGSSKFGPGKRFGNFGSVGLAWILSDEHWMHNLLPEWITFFKLRGSYGITGSDAVGDYEYLSRWARNYSLGSSTLLYPYSGSDAFQVVRAMNQDFHWASNIKRELAAQFGFWKDRVNLEITYYSNLAGDQLTQVPMPAYTGFQDVLSNWAAEIENRGWELSLFASLINTKDWNLSANFNINTNNNILKSFPGLDRTPFYNRFKVGQSVNSKYLLHYTGIDPLTGEYTYEDRNKDGVISVPSGEVPLYDYDDRYIVKDLTDKYRGGFGVNLRFQNLSISSQFSFVNRLAADPYLNLTVGGLNNLVVPKDIMDNHWKAPGDQAKYLRFSTIALNTYINSSDAYYINGSYLRWSNLSLLYRLPEKWISPAKLKGASLSVSTQNLLTITNYKGFDPEIHTLSGLTPIPRTIETRLLLTF</sequence>
<evidence type="ECO:0000256" key="4">
    <source>
        <dbReference type="ARBA" id="ARBA00022692"/>
    </source>
</evidence>